<dbReference type="AlphaFoldDB" id="A0A1M5KX55"/>
<feature type="compositionally biased region" description="Acidic residues" evidence="1">
    <location>
        <begin position="194"/>
        <end position="206"/>
    </location>
</feature>
<evidence type="ECO:0000256" key="1">
    <source>
        <dbReference type="SAM" id="MobiDB-lite"/>
    </source>
</evidence>
<dbReference type="InterPro" id="IPR018698">
    <property type="entry name" value="VWA-like_dom"/>
</dbReference>
<protein>
    <submittedName>
        <fullName evidence="4">Predicted metal-dependent peptidase</fullName>
    </submittedName>
</protein>
<sequence>METYFDKQKRELYDKSNMVIDTYLMSKANHKGDKFEVDIPQDFKAEFFRLVDKVSLSLMEEKDNFYGYFLFQMSRDIRFDISSPTAVNFKGAKYIIYFNPIIFLSLNIRQMESTIKHEILHVVSMHLIRAKELKGKYSTLAINMAMDIVVNQYLSNLPPYATTLESVNNTYSLRLEPYETFEYYVENIQTELDLQEVDDEGEEDDSDKNMKDENIQTEYNPENTHDIWDDSDDIEQKTLREFTEKVVNNSQKGKIPDYLGGIISALKNSKSELPWNLYLKKLMGTVESNKKKTITRRNRRQPDRLDLRGELRGHKANIAVALDISGSISDEEFEQAIKEVLNIVKNYNNEITIIECDSEIRRVYKVKSIKDIKDRINIRGSTKFNPVFEYANNKNINLLVYFTDGKGEKRLKVTPRGYKILWVISARGDKLSLVQPYGAVKKLGKVEIKKDTVDVGDVRSDGYSMNNQAPIL</sequence>
<dbReference type="Pfam" id="PF13203">
    <property type="entry name" value="DUF2201_N"/>
    <property type="match status" value="1"/>
</dbReference>
<name>A0A1M5KX55_9FIRM</name>
<feature type="domain" description="Putative metallopeptidase" evidence="3">
    <location>
        <begin position="94"/>
        <end position="301"/>
    </location>
</feature>
<dbReference type="RefSeq" id="WP_073123996.1">
    <property type="nucleotide sequence ID" value="NZ_BAABCH010000103.1"/>
</dbReference>
<dbReference type="Proteomes" id="UP000243255">
    <property type="component" value="Unassembled WGS sequence"/>
</dbReference>
<reference evidence="5" key="1">
    <citation type="submission" date="2016-11" db="EMBL/GenBank/DDBJ databases">
        <authorList>
            <person name="Varghese N."/>
            <person name="Submissions S."/>
        </authorList>
    </citation>
    <scope>NUCLEOTIDE SEQUENCE [LARGE SCALE GENOMIC DNA]</scope>
    <source>
        <strain evidence="5">DSM 2635</strain>
    </source>
</reference>
<accession>A0A1M5KX55</accession>
<dbReference type="EMBL" id="FQWX01000003">
    <property type="protein sequence ID" value="SHG57394.1"/>
    <property type="molecule type" value="Genomic_DNA"/>
</dbReference>
<dbReference type="OrthoDB" id="9809307at2"/>
<keyword evidence="5" id="KW-1185">Reference proteome</keyword>
<feature type="domain" description="VWA-like" evidence="2">
    <location>
        <begin position="318"/>
        <end position="442"/>
    </location>
</feature>
<evidence type="ECO:0000313" key="4">
    <source>
        <dbReference type="EMBL" id="SHG57394.1"/>
    </source>
</evidence>
<dbReference type="SUPFAM" id="SSF53300">
    <property type="entry name" value="vWA-like"/>
    <property type="match status" value="1"/>
</dbReference>
<dbReference type="STRING" id="1121321.SAMN04488530_103153"/>
<proteinExistence type="predicted"/>
<evidence type="ECO:0000259" key="2">
    <source>
        <dbReference type="Pfam" id="PF09967"/>
    </source>
</evidence>
<evidence type="ECO:0000259" key="3">
    <source>
        <dbReference type="Pfam" id="PF13203"/>
    </source>
</evidence>
<evidence type="ECO:0000313" key="5">
    <source>
        <dbReference type="Proteomes" id="UP000243255"/>
    </source>
</evidence>
<organism evidence="4 5">
    <name type="scientific">Asaccharospora irregularis DSM 2635</name>
    <dbReference type="NCBI Taxonomy" id="1121321"/>
    <lineage>
        <taxon>Bacteria</taxon>
        <taxon>Bacillati</taxon>
        <taxon>Bacillota</taxon>
        <taxon>Clostridia</taxon>
        <taxon>Peptostreptococcales</taxon>
        <taxon>Peptostreptococcaceae</taxon>
        <taxon>Asaccharospora</taxon>
    </lineage>
</organism>
<feature type="region of interest" description="Disordered" evidence="1">
    <location>
        <begin position="194"/>
        <end position="229"/>
    </location>
</feature>
<dbReference type="Gene3D" id="3.40.50.410">
    <property type="entry name" value="von Willebrand factor, type A domain"/>
    <property type="match status" value="1"/>
</dbReference>
<dbReference type="InterPro" id="IPR036465">
    <property type="entry name" value="vWFA_dom_sf"/>
</dbReference>
<gene>
    <name evidence="4" type="ORF">SAMN04488530_103153</name>
</gene>
<dbReference type="PANTHER" id="PTHR38730">
    <property type="entry name" value="SLL7028 PROTEIN"/>
    <property type="match status" value="1"/>
</dbReference>
<dbReference type="Pfam" id="PF09967">
    <property type="entry name" value="DUF2201"/>
    <property type="match status" value="1"/>
</dbReference>
<dbReference type="InterPro" id="IPR025154">
    <property type="entry name" value="Put_metallopeptidase_dom"/>
</dbReference>
<dbReference type="PANTHER" id="PTHR38730:SF1">
    <property type="entry name" value="SLL7028 PROTEIN"/>
    <property type="match status" value="1"/>
</dbReference>